<reference evidence="1 2" key="1">
    <citation type="submission" date="2019-05" db="EMBL/GenBank/DDBJ databases">
        <title>Another draft genome of Portunus trituberculatus and its Hox gene families provides insights of decapod evolution.</title>
        <authorList>
            <person name="Jeong J.-H."/>
            <person name="Song I."/>
            <person name="Kim S."/>
            <person name="Choi T."/>
            <person name="Kim D."/>
            <person name="Ryu S."/>
            <person name="Kim W."/>
        </authorList>
    </citation>
    <scope>NUCLEOTIDE SEQUENCE [LARGE SCALE GENOMIC DNA]</scope>
    <source>
        <tissue evidence="1">Muscle</tissue>
    </source>
</reference>
<dbReference type="EMBL" id="VSRR010097363">
    <property type="protein sequence ID" value="MPC94121.1"/>
    <property type="molecule type" value="Genomic_DNA"/>
</dbReference>
<dbReference type="Proteomes" id="UP000324222">
    <property type="component" value="Unassembled WGS sequence"/>
</dbReference>
<proteinExistence type="predicted"/>
<accession>A0A5B7J8C9</accession>
<sequence>MHGVSSRSLQPALRDEPFIPCPPVGGRVYVIVVRVICQSTRCLDPLVLLLGGMDEKERE</sequence>
<organism evidence="1 2">
    <name type="scientific">Portunus trituberculatus</name>
    <name type="common">Swimming crab</name>
    <name type="synonym">Neptunus trituberculatus</name>
    <dbReference type="NCBI Taxonomy" id="210409"/>
    <lineage>
        <taxon>Eukaryota</taxon>
        <taxon>Metazoa</taxon>
        <taxon>Ecdysozoa</taxon>
        <taxon>Arthropoda</taxon>
        <taxon>Crustacea</taxon>
        <taxon>Multicrustacea</taxon>
        <taxon>Malacostraca</taxon>
        <taxon>Eumalacostraca</taxon>
        <taxon>Eucarida</taxon>
        <taxon>Decapoda</taxon>
        <taxon>Pleocyemata</taxon>
        <taxon>Brachyura</taxon>
        <taxon>Eubrachyura</taxon>
        <taxon>Portunoidea</taxon>
        <taxon>Portunidae</taxon>
        <taxon>Portuninae</taxon>
        <taxon>Portunus</taxon>
    </lineage>
</organism>
<evidence type="ECO:0000313" key="2">
    <source>
        <dbReference type="Proteomes" id="UP000324222"/>
    </source>
</evidence>
<evidence type="ECO:0000313" key="1">
    <source>
        <dbReference type="EMBL" id="MPC94121.1"/>
    </source>
</evidence>
<comment type="caution">
    <text evidence="1">The sequence shown here is derived from an EMBL/GenBank/DDBJ whole genome shotgun (WGS) entry which is preliminary data.</text>
</comment>
<gene>
    <name evidence="1" type="ORF">E2C01_089273</name>
</gene>
<protein>
    <submittedName>
        <fullName evidence="1">Uncharacterized protein</fullName>
    </submittedName>
</protein>
<keyword evidence="2" id="KW-1185">Reference proteome</keyword>
<name>A0A5B7J8C9_PORTR</name>
<dbReference type="AlphaFoldDB" id="A0A5B7J8C9"/>